<organism evidence="1 2">
    <name type="scientific">Nitrosospira multiformis</name>
    <dbReference type="NCBI Taxonomy" id="1231"/>
    <lineage>
        <taxon>Bacteria</taxon>
        <taxon>Pseudomonadati</taxon>
        <taxon>Pseudomonadota</taxon>
        <taxon>Betaproteobacteria</taxon>
        <taxon>Nitrosomonadales</taxon>
        <taxon>Nitrosomonadaceae</taxon>
        <taxon>Nitrosospira</taxon>
    </lineage>
</organism>
<dbReference type="EMBL" id="FNKY01000001">
    <property type="protein sequence ID" value="SDQ67541.1"/>
    <property type="molecule type" value="Genomic_DNA"/>
</dbReference>
<name>A0ABY0TDP3_9PROT</name>
<evidence type="ECO:0000313" key="1">
    <source>
        <dbReference type="EMBL" id="SDQ67541.1"/>
    </source>
</evidence>
<accession>A0ABY0TDP3</accession>
<evidence type="ECO:0000313" key="2">
    <source>
        <dbReference type="Proteomes" id="UP000183471"/>
    </source>
</evidence>
<gene>
    <name evidence="1" type="ORF">SAMN05216402_1804</name>
</gene>
<keyword evidence="2" id="KW-1185">Reference proteome</keyword>
<sequence>MNYGNGMIDTDLLPTLVYSSGSILPSRNYLLRVQEPVGLFLIDSIS</sequence>
<reference evidence="1 2" key="1">
    <citation type="submission" date="2016-10" db="EMBL/GenBank/DDBJ databases">
        <authorList>
            <person name="Varghese N."/>
            <person name="Submissions S."/>
        </authorList>
    </citation>
    <scope>NUCLEOTIDE SEQUENCE [LARGE SCALE GENOMIC DNA]</scope>
    <source>
        <strain evidence="1 2">Nl1</strain>
    </source>
</reference>
<protein>
    <submittedName>
        <fullName evidence="1">Uncharacterized protein</fullName>
    </submittedName>
</protein>
<dbReference type="Proteomes" id="UP000183471">
    <property type="component" value="Unassembled WGS sequence"/>
</dbReference>
<proteinExistence type="predicted"/>
<comment type="caution">
    <text evidence="1">The sequence shown here is derived from an EMBL/GenBank/DDBJ whole genome shotgun (WGS) entry which is preliminary data.</text>
</comment>